<reference evidence="2" key="1">
    <citation type="submission" date="2021-12" db="EMBL/GenBank/DDBJ databases">
        <authorList>
            <person name="King R."/>
        </authorList>
    </citation>
    <scope>NUCLEOTIDE SEQUENCE</scope>
</reference>
<gene>
    <name evidence="2" type="ORF">MELIAE_LOCUS6659</name>
</gene>
<keyword evidence="1" id="KW-0175">Coiled coil</keyword>
<evidence type="ECO:0000313" key="2">
    <source>
        <dbReference type="EMBL" id="CAH0555246.1"/>
    </source>
</evidence>
<organism evidence="2 3">
    <name type="scientific">Brassicogethes aeneus</name>
    <name type="common">Rape pollen beetle</name>
    <name type="synonym">Meligethes aeneus</name>
    <dbReference type="NCBI Taxonomy" id="1431903"/>
    <lineage>
        <taxon>Eukaryota</taxon>
        <taxon>Metazoa</taxon>
        <taxon>Ecdysozoa</taxon>
        <taxon>Arthropoda</taxon>
        <taxon>Hexapoda</taxon>
        <taxon>Insecta</taxon>
        <taxon>Pterygota</taxon>
        <taxon>Neoptera</taxon>
        <taxon>Endopterygota</taxon>
        <taxon>Coleoptera</taxon>
        <taxon>Polyphaga</taxon>
        <taxon>Cucujiformia</taxon>
        <taxon>Nitidulidae</taxon>
        <taxon>Meligethinae</taxon>
        <taxon>Brassicogethes</taxon>
    </lineage>
</organism>
<dbReference type="OrthoDB" id="6769802at2759"/>
<keyword evidence="3" id="KW-1185">Reference proteome</keyword>
<dbReference type="Proteomes" id="UP001154078">
    <property type="component" value="Chromosome 4"/>
</dbReference>
<dbReference type="EMBL" id="OV121135">
    <property type="protein sequence ID" value="CAH0555246.1"/>
    <property type="molecule type" value="Genomic_DNA"/>
</dbReference>
<dbReference type="AlphaFoldDB" id="A0A9P0B476"/>
<protein>
    <submittedName>
        <fullName evidence="2">Uncharacterized protein</fullName>
    </submittedName>
</protein>
<sequence>MYKLMMKIIVVMMMTNRMRMNAGPSTSNARENILNIVQQLPEKQQNQIITKLLKRKISNNALLDINDNKAKDELVLNTLGSKVRVTVNKKKEKEVRFSAEKLDNFQANTGSSTNYMKKLANFIRSSAGRKSVPMNYNQHLYKKSNMLEHLYKDGFYEFETSNDGIKKRPVVYATASELVDFIFEKRNIEHIEQSKIKVMADGGQDFFKISLSISIPEDDLKENDLDKSKNVSTYSTGGSMANKRKLTSVFKLLLLGIVPRIKETYDNFKILVELTKLNEIPFKFLGDLKLVLLVNGQQTATASYPCPYCFVTLNELKSYDKMIEENDISSDDKNLDLKTYKHLKDDYFKFKSLGNDKKKSKECRSTVHHPLFIEDGTTEDDNMYVLQKCIPPELHLLQGFVNHLFWDGIVKIEEIGKDRALLWPNKLGISHKSYQGEIFEGNQCRKLLKAADKLQDPEIYELAGPLRLQPYIAAFKAMNKIVEKCFAAKKADLTDFNKNLKELREALKILHKNTRAQDKTICKCKLCELVRTPGHENFAKNRVLKKSSRKCPKCKTLLRKGKAHFCVAQKYENLVEHVMSALAPKAQEHLVIDLMKNITRDPNINLQKPGAEVSLSRRCGKALKVAFNVDAKTSPKPIVAEDVLTIGTEFGLSNNAVVGIASAIRISTKSRQMFEPKLKKKLRTIRHSLDNYFTVKDCNVIHTEKSNKKSETTEALVYCNDIEGLLKVIHEKRNNTETHLKFGIGGGGGFLKICLSVQATNEETNNGEKRRTSYKRTTGTTKFKDSGVKKLFLLGIVAHTEENYENVAMLWFLLQINKYEATIATDLKLANILTEIMSHSNYVTRILI</sequence>
<feature type="coiled-coil region" evidence="1">
    <location>
        <begin position="486"/>
        <end position="517"/>
    </location>
</feature>
<name>A0A9P0B476_BRAAE</name>
<evidence type="ECO:0000313" key="3">
    <source>
        <dbReference type="Proteomes" id="UP001154078"/>
    </source>
</evidence>
<proteinExistence type="predicted"/>
<evidence type="ECO:0000256" key="1">
    <source>
        <dbReference type="SAM" id="Coils"/>
    </source>
</evidence>
<accession>A0A9P0B476</accession>